<reference evidence="1" key="1">
    <citation type="submission" date="2020-07" db="EMBL/GenBank/DDBJ databases">
        <title>Clarias magur genome sequencing, assembly and annotation.</title>
        <authorList>
            <person name="Kushwaha B."/>
            <person name="Kumar R."/>
            <person name="Das P."/>
            <person name="Joshi C.G."/>
            <person name="Kumar D."/>
            <person name="Nagpure N.S."/>
            <person name="Pandey M."/>
            <person name="Agarwal S."/>
            <person name="Srivastava S."/>
            <person name="Singh M."/>
            <person name="Sahoo L."/>
            <person name="Jayasankar P."/>
            <person name="Meher P.K."/>
            <person name="Koringa P.G."/>
            <person name="Iquebal M.A."/>
            <person name="Das S.P."/>
            <person name="Bit A."/>
            <person name="Patnaik S."/>
            <person name="Patel N."/>
            <person name="Shah T.M."/>
            <person name="Hinsu A."/>
            <person name="Jena J.K."/>
        </authorList>
    </citation>
    <scope>NUCLEOTIDE SEQUENCE</scope>
    <source>
        <strain evidence="1">CIFAMagur01</strain>
        <tissue evidence="1">Testis</tissue>
    </source>
</reference>
<keyword evidence="2" id="KW-1185">Reference proteome</keyword>
<name>A0A8J4TKA1_CLAMG</name>
<comment type="caution">
    <text evidence="1">The sequence shown here is derived from an EMBL/GenBank/DDBJ whole genome shotgun (WGS) entry which is preliminary data.</text>
</comment>
<dbReference type="Proteomes" id="UP000727407">
    <property type="component" value="Unassembled WGS sequence"/>
</dbReference>
<dbReference type="AlphaFoldDB" id="A0A8J4TKA1"/>
<organism evidence="1 2">
    <name type="scientific">Clarias magur</name>
    <name type="common">Asian catfish</name>
    <name type="synonym">Macropteronotus magur</name>
    <dbReference type="NCBI Taxonomy" id="1594786"/>
    <lineage>
        <taxon>Eukaryota</taxon>
        <taxon>Metazoa</taxon>
        <taxon>Chordata</taxon>
        <taxon>Craniata</taxon>
        <taxon>Vertebrata</taxon>
        <taxon>Euteleostomi</taxon>
        <taxon>Actinopterygii</taxon>
        <taxon>Neopterygii</taxon>
        <taxon>Teleostei</taxon>
        <taxon>Ostariophysi</taxon>
        <taxon>Siluriformes</taxon>
        <taxon>Clariidae</taxon>
        <taxon>Clarias</taxon>
    </lineage>
</organism>
<dbReference type="EMBL" id="QNUK01000523">
    <property type="protein sequence ID" value="KAF5892153.1"/>
    <property type="molecule type" value="Genomic_DNA"/>
</dbReference>
<evidence type="ECO:0000313" key="1">
    <source>
        <dbReference type="EMBL" id="KAF5892153.1"/>
    </source>
</evidence>
<accession>A0A8J4TKA1</accession>
<keyword evidence="1" id="KW-0436">Ligase</keyword>
<sequence>MMTVFAFVDQITTSGRREVVANLWFTIETRKQTQTDGNKAKPKMKSLLALSGAVESKR</sequence>
<gene>
    <name evidence="1" type="ORF">DAT39_018158</name>
</gene>
<proteinExistence type="predicted"/>
<evidence type="ECO:0000313" key="2">
    <source>
        <dbReference type="Proteomes" id="UP000727407"/>
    </source>
</evidence>
<dbReference type="GO" id="GO:0016874">
    <property type="term" value="F:ligase activity"/>
    <property type="evidence" value="ECO:0007669"/>
    <property type="project" value="UniProtKB-KW"/>
</dbReference>
<protein>
    <submittedName>
        <fullName evidence="1">Leucine--tRNA ligase</fullName>
    </submittedName>
</protein>